<evidence type="ECO:0000313" key="2">
    <source>
        <dbReference type="EMBL" id="KOG14738.1"/>
    </source>
</evidence>
<evidence type="ECO:0000256" key="1">
    <source>
        <dbReference type="SAM" id="SignalP"/>
    </source>
</evidence>
<gene>
    <name evidence="2" type="ORF">ADK34_28300</name>
</gene>
<feature type="signal peptide" evidence="1">
    <location>
        <begin position="1"/>
        <end position="22"/>
    </location>
</feature>
<sequence>MTLRSHAGMGLLMTALASAALASPAAAVEAPVIVPLQGLEPVLPMDAPTVATGVPVPMPGAPTGFQKGLGALPDLTLPSVPLTGTLPNTVVDAPLPELLRGSEPGRALLSSPHSEMKAATPGAVVGNPLEAPRGNGLNGLPDLTKPQVGLLAPVLSGALDPQLGLASDGH</sequence>
<name>A0A0L8JM39_STRVR</name>
<protein>
    <recommendedName>
        <fullName evidence="4">Secreted protein</fullName>
    </recommendedName>
</protein>
<comment type="caution">
    <text evidence="2">The sequence shown here is derived from an EMBL/GenBank/DDBJ whole genome shotgun (WGS) entry which is preliminary data.</text>
</comment>
<dbReference type="AlphaFoldDB" id="A0A0L8JM39"/>
<dbReference type="EMBL" id="LGUP01000369">
    <property type="protein sequence ID" value="KOG14738.1"/>
    <property type="molecule type" value="Genomic_DNA"/>
</dbReference>
<evidence type="ECO:0008006" key="4">
    <source>
        <dbReference type="Google" id="ProtNLM"/>
    </source>
</evidence>
<keyword evidence="1" id="KW-0732">Signal</keyword>
<reference evidence="2 3" key="1">
    <citation type="submission" date="2015-06" db="EMBL/GenBank/DDBJ databases">
        <authorList>
            <person name="Hoefler B.C."/>
            <person name="Straight P.D."/>
        </authorList>
    </citation>
    <scope>NUCLEOTIDE SEQUENCE [LARGE SCALE GENOMIC DNA]</scope>
    <source>
        <strain evidence="2 3">NRRL 3427</strain>
    </source>
</reference>
<evidence type="ECO:0000313" key="3">
    <source>
        <dbReference type="Proteomes" id="UP000037023"/>
    </source>
</evidence>
<feature type="chain" id="PRO_5038487748" description="Secreted protein" evidence="1">
    <location>
        <begin position="23"/>
        <end position="170"/>
    </location>
</feature>
<accession>A0A0L8JM39</accession>
<dbReference type="PATRIC" id="fig|1938.6.peg.6065"/>
<proteinExistence type="predicted"/>
<dbReference type="RefSeq" id="WP_033207645.1">
    <property type="nucleotide sequence ID" value="NZ_LGUP01000369.1"/>
</dbReference>
<organism evidence="2 3">
    <name type="scientific">Streptomyces viridochromogenes</name>
    <dbReference type="NCBI Taxonomy" id="1938"/>
    <lineage>
        <taxon>Bacteria</taxon>
        <taxon>Bacillati</taxon>
        <taxon>Actinomycetota</taxon>
        <taxon>Actinomycetes</taxon>
        <taxon>Kitasatosporales</taxon>
        <taxon>Streptomycetaceae</taxon>
        <taxon>Streptomyces</taxon>
    </lineage>
</organism>
<dbReference type="Proteomes" id="UP000037023">
    <property type="component" value="Unassembled WGS sequence"/>
</dbReference>